<dbReference type="AlphaFoldDB" id="A0A6V8KC97"/>
<reference evidence="1 2" key="1">
    <citation type="submission" date="2020-03" db="EMBL/GenBank/DDBJ databases">
        <title>Whole genome shotgun sequence of Phytohabitans houttuyneae NBRC 108639.</title>
        <authorList>
            <person name="Komaki H."/>
            <person name="Tamura T."/>
        </authorList>
    </citation>
    <scope>NUCLEOTIDE SEQUENCE [LARGE SCALE GENOMIC DNA]</scope>
    <source>
        <strain evidence="1 2">NBRC 108639</strain>
    </source>
</reference>
<comment type="caution">
    <text evidence="1">The sequence shown here is derived from an EMBL/GenBank/DDBJ whole genome shotgun (WGS) entry which is preliminary data.</text>
</comment>
<dbReference type="SUPFAM" id="SSF109854">
    <property type="entry name" value="DinB/YfiT-like putative metalloenzymes"/>
    <property type="match status" value="1"/>
</dbReference>
<name>A0A6V8KC97_9ACTN</name>
<organism evidence="1 2">
    <name type="scientific">Phytohabitans houttuyneae</name>
    <dbReference type="NCBI Taxonomy" id="1076126"/>
    <lineage>
        <taxon>Bacteria</taxon>
        <taxon>Bacillati</taxon>
        <taxon>Actinomycetota</taxon>
        <taxon>Actinomycetes</taxon>
        <taxon>Micromonosporales</taxon>
        <taxon>Micromonosporaceae</taxon>
    </lineage>
</organism>
<sequence length="149" mass="15990">MTPEVQQLRAVLDGLRAAVLRKLAGLSDDDARRSTVDSGTNLAGLVQHLTFVESLWFEEVVAGGKAGRGNRSMQVDPSVSVRTLRAEYRAACAASNEIIAAAGDADSPVHRHGKVRDLRSVLLAVIEETARHAGHADIIREQIDGQTGR</sequence>
<reference evidence="1 2" key="2">
    <citation type="submission" date="2020-03" db="EMBL/GenBank/DDBJ databases">
        <authorList>
            <person name="Ichikawa N."/>
            <person name="Kimura A."/>
            <person name="Kitahashi Y."/>
            <person name="Uohara A."/>
        </authorList>
    </citation>
    <scope>NUCLEOTIDE SEQUENCE [LARGE SCALE GENOMIC DNA]</scope>
    <source>
        <strain evidence="1 2">NBRC 108639</strain>
    </source>
</reference>
<dbReference type="RefSeq" id="WP_173060528.1">
    <property type="nucleotide sequence ID" value="NZ_BAABGO010000019.1"/>
</dbReference>
<gene>
    <name evidence="1" type="ORF">Phou_055740</name>
</gene>
<dbReference type="Pfam" id="PF04978">
    <property type="entry name" value="MST"/>
    <property type="match status" value="1"/>
</dbReference>
<evidence type="ECO:0000313" key="1">
    <source>
        <dbReference type="EMBL" id="GFJ81394.1"/>
    </source>
</evidence>
<keyword evidence="2" id="KW-1185">Reference proteome</keyword>
<protein>
    <recommendedName>
        <fullName evidence="3">Mini-circle protein</fullName>
    </recommendedName>
</protein>
<evidence type="ECO:0000313" key="2">
    <source>
        <dbReference type="Proteomes" id="UP000482800"/>
    </source>
</evidence>
<proteinExistence type="predicted"/>
<evidence type="ECO:0008006" key="3">
    <source>
        <dbReference type="Google" id="ProtNLM"/>
    </source>
</evidence>
<dbReference type="EMBL" id="BLPF01000002">
    <property type="protein sequence ID" value="GFJ81394.1"/>
    <property type="molecule type" value="Genomic_DNA"/>
</dbReference>
<dbReference type="InterPro" id="IPR034660">
    <property type="entry name" value="DinB/YfiT-like"/>
</dbReference>
<dbReference type="Proteomes" id="UP000482800">
    <property type="component" value="Unassembled WGS sequence"/>
</dbReference>
<dbReference type="InterPro" id="IPR007061">
    <property type="entry name" value="MST-like"/>
</dbReference>
<accession>A0A6V8KC97</accession>
<dbReference type="Gene3D" id="1.20.120.450">
    <property type="entry name" value="dinb family like domain"/>
    <property type="match status" value="1"/>
</dbReference>